<gene>
    <name evidence="1" type="primary">GIP_102</name>
    <name evidence="1" type="ORF">CM83_104742</name>
</gene>
<dbReference type="EMBL" id="GBHO01026591">
    <property type="protein sequence ID" value="JAG17013.1"/>
    <property type="molecule type" value="Transcribed_RNA"/>
</dbReference>
<reference evidence="1" key="2">
    <citation type="submission" date="2014-07" db="EMBL/GenBank/DDBJ databases">
        <authorList>
            <person name="Hull J."/>
        </authorList>
    </citation>
    <scope>NUCLEOTIDE SEQUENCE</scope>
</reference>
<organism evidence="1">
    <name type="scientific">Lygus hesperus</name>
    <name type="common">Western plant bug</name>
    <dbReference type="NCBI Taxonomy" id="30085"/>
    <lineage>
        <taxon>Eukaryota</taxon>
        <taxon>Metazoa</taxon>
        <taxon>Ecdysozoa</taxon>
        <taxon>Arthropoda</taxon>
        <taxon>Hexapoda</taxon>
        <taxon>Insecta</taxon>
        <taxon>Pterygota</taxon>
        <taxon>Neoptera</taxon>
        <taxon>Paraneoptera</taxon>
        <taxon>Hemiptera</taxon>
        <taxon>Heteroptera</taxon>
        <taxon>Panheteroptera</taxon>
        <taxon>Cimicomorpha</taxon>
        <taxon>Miridae</taxon>
        <taxon>Mirini</taxon>
        <taxon>Lygus</taxon>
    </lineage>
</organism>
<evidence type="ECO:0000313" key="1">
    <source>
        <dbReference type="EMBL" id="JAG17013.1"/>
    </source>
</evidence>
<feature type="non-terminal residue" evidence="1">
    <location>
        <position position="1"/>
    </location>
</feature>
<accession>A0A0A9XDY9</accession>
<reference evidence="1" key="1">
    <citation type="journal article" date="2014" name="PLoS ONE">
        <title>Transcriptome-Based Identification of ABC Transporters in the Western Tarnished Plant Bug Lygus hesperus.</title>
        <authorList>
            <person name="Hull J.J."/>
            <person name="Chaney K."/>
            <person name="Geib S.M."/>
            <person name="Fabrick J.A."/>
            <person name="Brent C.S."/>
            <person name="Walsh D."/>
            <person name="Lavine L.C."/>
        </authorList>
    </citation>
    <scope>NUCLEOTIDE SEQUENCE</scope>
</reference>
<sequence length="127" mass="14785">ESFYFLGLNIKFRGDEVTISQESLIEKVLVKFDMRDCAPKQIPMQPKLILEKAEVIDESVPYKEMIGCLMYLSLGTRPDICYPVTYFSRFQNCYNTSHYANLKNVVRYLKATKNYVLKFIKIGSGEF</sequence>
<dbReference type="AlphaFoldDB" id="A0A0A9XDY9"/>
<dbReference type="PANTHER" id="PTHR11439">
    <property type="entry name" value="GAG-POL-RELATED RETROTRANSPOSON"/>
    <property type="match status" value="1"/>
</dbReference>
<dbReference type="PANTHER" id="PTHR11439:SF483">
    <property type="entry name" value="PEPTIDE SYNTHASE GLIP-LIKE, PUTATIVE (AFU_ORTHOLOGUE AFUA_3G12920)-RELATED"/>
    <property type="match status" value="1"/>
</dbReference>
<feature type="non-terminal residue" evidence="1">
    <location>
        <position position="127"/>
    </location>
</feature>
<protein>
    <submittedName>
        <fullName evidence="1">Copia protein</fullName>
    </submittedName>
</protein>
<proteinExistence type="predicted"/>
<name>A0A0A9XDY9_LYGHE</name>